<reference evidence="2 3" key="1">
    <citation type="submission" date="2020-04" db="EMBL/GenBank/DDBJ databases">
        <authorList>
            <person name="De Canck E."/>
        </authorList>
    </citation>
    <scope>NUCLEOTIDE SEQUENCE [LARGE SCALE GENOMIC DNA]</scope>
    <source>
        <strain evidence="2 3">LMG 26858</strain>
    </source>
</reference>
<name>A0A6S7D835_9BURK</name>
<feature type="region of interest" description="Disordered" evidence="1">
    <location>
        <begin position="1"/>
        <end position="73"/>
    </location>
</feature>
<evidence type="ECO:0000313" key="2">
    <source>
        <dbReference type="EMBL" id="CAB3882045.1"/>
    </source>
</evidence>
<proteinExistence type="predicted"/>
<gene>
    <name evidence="2" type="ORF">LMG26858_03279</name>
</gene>
<organism evidence="2 3">
    <name type="scientific">Achromobacter anxifer</name>
    <dbReference type="NCBI Taxonomy" id="1287737"/>
    <lineage>
        <taxon>Bacteria</taxon>
        <taxon>Pseudomonadati</taxon>
        <taxon>Pseudomonadota</taxon>
        <taxon>Betaproteobacteria</taxon>
        <taxon>Burkholderiales</taxon>
        <taxon>Alcaligenaceae</taxon>
        <taxon>Achromobacter</taxon>
    </lineage>
</organism>
<keyword evidence="3" id="KW-1185">Reference proteome</keyword>
<feature type="compositionally biased region" description="Acidic residues" evidence="1">
    <location>
        <begin position="44"/>
        <end position="63"/>
    </location>
</feature>
<sequence length="73" mass="7492">MPEIHSDSIPRPASMTSPPQPGPADHRPPPVNPDDAGDSAQGDEVPDEDIEPADTTAEDDEDGGGAHSPGKRG</sequence>
<accession>A0A6S7D835</accession>
<dbReference type="AlphaFoldDB" id="A0A6S7D835"/>
<evidence type="ECO:0000256" key="1">
    <source>
        <dbReference type="SAM" id="MobiDB-lite"/>
    </source>
</evidence>
<dbReference type="RefSeq" id="WP_175208097.1">
    <property type="nucleotide sequence ID" value="NZ_CADILG010000024.1"/>
</dbReference>
<evidence type="ECO:0000313" key="3">
    <source>
        <dbReference type="Proteomes" id="UP000494117"/>
    </source>
</evidence>
<dbReference type="Proteomes" id="UP000494117">
    <property type="component" value="Unassembled WGS sequence"/>
</dbReference>
<protein>
    <submittedName>
        <fullName evidence="2">Uncharacterized protein</fullName>
    </submittedName>
</protein>
<dbReference type="EMBL" id="CADILG010000024">
    <property type="protein sequence ID" value="CAB3882045.1"/>
    <property type="molecule type" value="Genomic_DNA"/>
</dbReference>